<feature type="region of interest" description="Disordered" evidence="1">
    <location>
        <begin position="770"/>
        <end position="821"/>
    </location>
</feature>
<comment type="caution">
    <text evidence="2">The sequence shown here is derived from an EMBL/GenBank/DDBJ whole genome shotgun (WGS) entry which is preliminary data.</text>
</comment>
<feature type="compositionally biased region" description="Polar residues" evidence="1">
    <location>
        <begin position="695"/>
        <end position="707"/>
    </location>
</feature>
<organism evidence="2 3">
    <name type="scientific">Colletotrichum tabaci</name>
    <dbReference type="NCBI Taxonomy" id="1209068"/>
    <lineage>
        <taxon>Eukaryota</taxon>
        <taxon>Fungi</taxon>
        <taxon>Dikarya</taxon>
        <taxon>Ascomycota</taxon>
        <taxon>Pezizomycotina</taxon>
        <taxon>Sordariomycetes</taxon>
        <taxon>Hypocreomycetidae</taxon>
        <taxon>Glomerellales</taxon>
        <taxon>Glomerellaceae</taxon>
        <taxon>Colletotrichum</taxon>
        <taxon>Colletotrichum destructivum species complex</taxon>
    </lineage>
</organism>
<name>A0AAV9T907_9PEZI</name>
<evidence type="ECO:0000313" key="3">
    <source>
        <dbReference type="Proteomes" id="UP001327957"/>
    </source>
</evidence>
<evidence type="ECO:0000256" key="1">
    <source>
        <dbReference type="SAM" id="MobiDB-lite"/>
    </source>
</evidence>
<keyword evidence="3" id="KW-1185">Reference proteome</keyword>
<dbReference type="Proteomes" id="UP001327957">
    <property type="component" value="Unassembled WGS sequence"/>
</dbReference>
<evidence type="ECO:0000313" key="2">
    <source>
        <dbReference type="EMBL" id="KAK6215170.1"/>
    </source>
</evidence>
<dbReference type="PANTHER" id="PTHR38166:SF1">
    <property type="entry name" value="C2H2-TYPE DOMAIN-CONTAINING PROTEIN"/>
    <property type="match status" value="1"/>
</dbReference>
<feature type="region of interest" description="Disordered" evidence="1">
    <location>
        <begin position="695"/>
        <end position="744"/>
    </location>
</feature>
<proteinExistence type="predicted"/>
<gene>
    <name evidence="2" type="ORF">QIS74_08189</name>
</gene>
<reference evidence="2 3" key="1">
    <citation type="submission" date="2023-04" db="EMBL/GenBank/DDBJ databases">
        <title>Colletotrichum tabacum stain YC1 causing leaf anthracnose on Nicotiana tabacum(L.) cv.</title>
        <authorList>
            <person name="Ji Z."/>
            <person name="Wang M."/>
            <person name="Zhang J."/>
            <person name="Wang N."/>
            <person name="Zhou Z."/>
        </authorList>
    </citation>
    <scope>NUCLEOTIDE SEQUENCE [LARGE SCALE GENOMIC DNA]</scope>
    <source>
        <strain evidence="2 3">YC1</strain>
    </source>
</reference>
<evidence type="ECO:0008006" key="4">
    <source>
        <dbReference type="Google" id="ProtNLM"/>
    </source>
</evidence>
<accession>A0AAV9T907</accession>
<dbReference type="PANTHER" id="PTHR38166">
    <property type="entry name" value="C2H2-TYPE DOMAIN-CONTAINING PROTEIN-RELATED"/>
    <property type="match status" value="1"/>
</dbReference>
<sequence length="1134" mass="126408">MDDISNPSGSPMRDTRRANVVGMEFWPADVNDTVPTGQSRSWNGPIEPSSFTSPACPVSPVSATSGVAGHGAHSVDMTKGSLPLSFEDLDESHFLDDPVNYKQHPHKEPLVEILESLPSAFQAKEGEVFTDSGYESRYNIEQATSPRVESNDIMRNDEGASDDAATTYSGIATVADDQSKQYIHELCKEIISRAGQFLNKDTWPEVSEALPELLKAFAINIGLQYEAPTSQLAMHFVHKRHTNIIKHLGMMLMDNDNDKKHRHDGMSLADKMGLWGRNAETFTNHNPLNLFEGVQDEDEEIFDLVEIQKYRSLVLEGSPFNQLISHLRKVSNLRAARVIPEGYNTIDTIRQFIRKRLPTGKISKNQAPRIFEAQFQVVGWPFSRHHGKDGYPLGLKIGWYRAIDEFSVITCSSDEAQASSIRGYVSQTWLSSGEELLSILGFALVANENAGFHCRLEDRRRVKAWIKGVDLFVNVIGPASAVTETGEQLAWLSCATLPPRVNSTLSYTPSIFQCVEQMESGSLNTNIEKPVFGLVCFMIQAQEAEVQTATAHGDWQRELFKNGCVTVLGYPILRRPNESHSSSLEVSFDAIRDWVGWTDLVLIDKCGQRFLIGSRNSLELVQQAENVWVWRDSRPTEILENHDSMLRNNVWLNALSSERHILESRAMDNVTSMGAFGLRDHLELPISTTKKLEVNETQSPGATSCNYAEQLPQQSSYSSPLESDLLSIPDSADGPESLNDSDPMKPVLDAVALQLVSQYKSAVYGDIPLGERPCSTTESGPKKPETVNRSSRKRRRSDEEDEDAGSDRDYGPVTSPKRSKKGPKRLLLACPFWKLDSIKHRRCFSHDAFARIRDVKQHLKRKHTPEFHCPRCKTTFGTALALTEHVSQKNWVCSVSETLDGISTQQSSQLSRKSKAGISEENQWFAVWDIVFVGRPRPGSAYIDADFSEEVNSLREYCKSNAGPAIAEAKRTAQISDEFATEDIDAYMERTFLRAFDILHDDWHMNRSAALGYATVSSSSSRSNLQPTTGASTGSLADSGVALGTQEPTTVSEFGTLLYPMPVAGYPMPSVPEHQHRSAETICPELYDFNFDILPDASAEEIARMFQGDDIAQISMTDITQERMEQEALGKILE</sequence>
<dbReference type="EMBL" id="JASAOK010000043">
    <property type="protein sequence ID" value="KAK6215170.1"/>
    <property type="molecule type" value="Genomic_DNA"/>
</dbReference>
<feature type="compositionally biased region" description="Low complexity" evidence="1">
    <location>
        <begin position="709"/>
        <end position="727"/>
    </location>
</feature>
<dbReference type="AlphaFoldDB" id="A0AAV9T907"/>
<feature type="compositionally biased region" description="Polar residues" evidence="1">
    <location>
        <begin position="1019"/>
        <end position="1036"/>
    </location>
</feature>
<protein>
    <recommendedName>
        <fullName evidence="4">C2H2-type domain-containing protein</fullName>
    </recommendedName>
</protein>
<feature type="region of interest" description="Disordered" evidence="1">
    <location>
        <begin position="1019"/>
        <end position="1041"/>
    </location>
</feature>